<dbReference type="SUPFAM" id="SSF53474">
    <property type="entry name" value="alpha/beta-Hydrolases"/>
    <property type="match status" value="1"/>
</dbReference>
<dbReference type="RefSeq" id="WP_081383340.1">
    <property type="nucleotide sequence ID" value="NZ_CP021965.1"/>
</dbReference>
<dbReference type="AlphaFoldDB" id="A0AAD0P349"/>
<organism evidence="2 3">
    <name type="scientific">Paenibacillus odorifer</name>
    <dbReference type="NCBI Taxonomy" id="189426"/>
    <lineage>
        <taxon>Bacteria</taxon>
        <taxon>Bacillati</taxon>
        <taxon>Bacillota</taxon>
        <taxon>Bacilli</taxon>
        <taxon>Bacillales</taxon>
        <taxon>Paenibacillaceae</taxon>
        <taxon>Paenibacillus</taxon>
    </lineage>
</organism>
<protein>
    <recommendedName>
        <fullName evidence="1">AB hydrolase-1 domain-containing protein</fullName>
    </recommendedName>
</protein>
<dbReference type="InterPro" id="IPR029058">
    <property type="entry name" value="AB_hydrolase_fold"/>
</dbReference>
<dbReference type="Gene3D" id="3.40.50.1820">
    <property type="entry name" value="alpha/beta hydrolase"/>
    <property type="match status" value="1"/>
</dbReference>
<accession>A0AAD0P349</accession>
<evidence type="ECO:0000313" key="2">
    <source>
        <dbReference type="EMBL" id="AWV35727.1"/>
    </source>
</evidence>
<dbReference type="PANTHER" id="PTHR43798">
    <property type="entry name" value="MONOACYLGLYCEROL LIPASE"/>
    <property type="match status" value="1"/>
</dbReference>
<dbReference type="PRINTS" id="PR00111">
    <property type="entry name" value="ABHYDROLASE"/>
</dbReference>
<feature type="domain" description="AB hydrolase-1" evidence="1">
    <location>
        <begin position="27"/>
        <end position="133"/>
    </location>
</feature>
<evidence type="ECO:0000313" key="3">
    <source>
        <dbReference type="Proteomes" id="UP000249163"/>
    </source>
</evidence>
<gene>
    <name evidence="2" type="ORF">CD191_25530</name>
</gene>
<evidence type="ECO:0000259" key="1">
    <source>
        <dbReference type="Pfam" id="PF00561"/>
    </source>
</evidence>
<dbReference type="Proteomes" id="UP000249163">
    <property type="component" value="Chromosome"/>
</dbReference>
<proteinExistence type="predicted"/>
<dbReference type="InterPro" id="IPR050266">
    <property type="entry name" value="AB_hydrolase_sf"/>
</dbReference>
<dbReference type="EMBL" id="CP021965">
    <property type="protein sequence ID" value="AWV35727.1"/>
    <property type="molecule type" value="Genomic_DNA"/>
</dbReference>
<reference evidence="2 3" key="1">
    <citation type="submission" date="2017-06" db="EMBL/GenBank/DDBJ databases">
        <title>Complete genome sequence of Paenibacillus odorifer CBA7130.</title>
        <authorList>
            <person name="Nam Y.-D."/>
            <person name="Kang J."/>
            <person name="Chung W.-H."/>
        </authorList>
    </citation>
    <scope>NUCLEOTIDE SEQUENCE [LARGE SCALE GENOMIC DNA]</scope>
    <source>
        <strain evidence="2 3">CBA7130</strain>
    </source>
</reference>
<dbReference type="Pfam" id="PF00561">
    <property type="entry name" value="Abhydrolase_1"/>
    <property type="match status" value="1"/>
</dbReference>
<name>A0AAD0P349_9BACL</name>
<sequence>MKEVLPLPIAKLNGTSLYYEINGTGTPVVFIHGHGLTHSMFKPQLEYFSDKYKVILCDLRGNGKSGKLLEAPHEIIETQCLDLIMLLNDLGIREAVFVGIAYGGLVVQHIAKQYPERVKAIVVADSFCRTHGSTIVGKIQTMAAYCSLLMYYLPSELVLPSIRMMYRERWSLAYNEIRRGLLDKRPRELYRQRLATSHVDYTRCLKAFKRPALCIVGDFNEFGVNCMKEMVSQLPQAQLAIIPNALDPSNLCQPEQFNAILQRFLEKQQGSQQIS</sequence>
<dbReference type="InterPro" id="IPR000073">
    <property type="entry name" value="AB_hydrolase_1"/>
</dbReference>